<proteinExistence type="predicted"/>
<dbReference type="Proteomes" id="UP000639338">
    <property type="component" value="Unassembled WGS sequence"/>
</dbReference>
<sequence>MNQNKINIKIEKDDDYENINNVNLMTSYNYDTNVVKHENKLVQNIKCEKNCFGTVEKWCKINQTPKNNATINTIILNEISLLKIKYPFLSDEQIRGKALVKYGIPCFMGDVVRQGPNKIVSKLFQDLRLNPVHQPRVPPAFIMNRKSQINLKKKIKKIKKIDSSSASLLSSQKLSQIFSLQNDNKILNDTNKENIKSTVHLTPRKRMRYPFKKNLFNIFSSLDDDPTCDVDEISSPSKRRKLKAKKVEDLSDDEYSCIFTPRQKKNQQITIIDKENLTPKKSKNIKPTTLSQLPDDIRDEILFDPFERKNKIARNLNDSMNSTSSKIDFFGKNESFASLSNSQKSQETPTLNYDEFSFDEVEQKLLDSPIFNLKNSYSSVFEVDEDIKWNDDYKSQTVDNNSTLEERSVYSNWQPTQQTQTSTHSSTVSYGNSSVTSTDNPWKNVTSQDFSDYERVNPWSQDTVKIFSQELEEINSEDGEWNDSQKTIINDQLIKVNEDSNDTVISKKLLKLNFKMSDIQQNGTFVCCFMNDCRLYNGNIKSPNELAKSLTLGVDEPFVKNLIDKIIKSLMQDDD</sequence>
<keyword evidence="3" id="KW-1185">Reference proteome</keyword>
<evidence type="ECO:0000256" key="1">
    <source>
        <dbReference type="SAM" id="MobiDB-lite"/>
    </source>
</evidence>
<protein>
    <submittedName>
        <fullName evidence="2">Uncharacterized protein</fullName>
    </submittedName>
</protein>
<evidence type="ECO:0000313" key="3">
    <source>
        <dbReference type="Proteomes" id="UP000639338"/>
    </source>
</evidence>
<comment type="caution">
    <text evidence="2">The sequence shown here is derived from an EMBL/GenBank/DDBJ whole genome shotgun (WGS) entry which is preliminary data.</text>
</comment>
<feature type="compositionally biased region" description="Polar residues" evidence="1">
    <location>
        <begin position="430"/>
        <end position="441"/>
    </location>
</feature>
<dbReference type="EMBL" id="JACMRX010000006">
    <property type="protein sequence ID" value="KAF7988253.1"/>
    <property type="molecule type" value="Genomic_DNA"/>
</dbReference>
<evidence type="ECO:0000313" key="2">
    <source>
        <dbReference type="EMBL" id="KAF7988253.1"/>
    </source>
</evidence>
<accession>A0A834XL36</accession>
<dbReference type="AlphaFoldDB" id="A0A834XL36"/>
<organism evidence="2 3">
    <name type="scientific">Aphidius gifuensis</name>
    <name type="common">Parasitoid wasp</name>
    <dbReference type="NCBI Taxonomy" id="684658"/>
    <lineage>
        <taxon>Eukaryota</taxon>
        <taxon>Metazoa</taxon>
        <taxon>Ecdysozoa</taxon>
        <taxon>Arthropoda</taxon>
        <taxon>Hexapoda</taxon>
        <taxon>Insecta</taxon>
        <taxon>Pterygota</taxon>
        <taxon>Neoptera</taxon>
        <taxon>Endopterygota</taxon>
        <taxon>Hymenoptera</taxon>
        <taxon>Apocrita</taxon>
        <taxon>Ichneumonoidea</taxon>
        <taxon>Braconidae</taxon>
        <taxon>Aphidiinae</taxon>
        <taxon>Aphidius</taxon>
    </lineage>
</organism>
<name>A0A834XL36_APHGI</name>
<dbReference type="OrthoDB" id="7701795at2759"/>
<feature type="region of interest" description="Disordered" evidence="1">
    <location>
        <begin position="406"/>
        <end position="441"/>
    </location>
</feature>
<feature type="compositionally biased region" description="Low complexity" evidence="1">
    <location>
        <begin position="414"/>
        <end position="429"/>
    </location>
</feature>
<gene>
    <name evidence="2" type="ORF">HCN44_007785</name>
</gene>
<reference evidence="2 3" key="1">
    <citation type="submission" date="2020-08" db="EMBL/GenBank/DDBJ databases">
        <title>Aphidius gifuensis genome sequencing and assembly.</title>
        <authorList>
            <person name="Du Z."/>
        </authorList>
    </citation>
    <scope>NUCLEOTIDE SEQUENCE [LARGE SCALE GENOMIC DNA]</scope>
    <source>
        <strain evidence="2">YNYX2018</strain>
        <tissue evidence="2">Adults</tissue>
    </source>
</reference>